<evidence type="ECO:0000256" key="2">
    <source>
        <dbReference type="SAM" id="SignalP"/>
    </source>
</evidence>
<accession>A0A9X2XPR9</accession>
<gene>
    <name evidence="3" type="ORF">OCK74_23105</name>
</gene>
<evidence type="ECO:0000256" key="1">
    <source>
        <dbReference type="SAM" id="MobiDB-lite"/>
    </source>
</evidence>
<proteinExistence type="predicted"/>
<feature type="compositionally biased region" description="Polar residues" evidence="1">
    <location>
        <begin position="272"/>
        <end position="281"/>
    </location>
</feature>
<dbReference type="AlphaFoldDB" id="A0A9X2XPR9"/>
<evidence type="ECO:0000313" key="4">
    <source>
        <dbReference type="Proteomes" id="UP001155483"/>
    </source>
</evidence>
<dbReference type="Proteomes" id="UP001155483">
    <property type="component" value="Unassembled WGS sequence"/>
</dbReference>
<feature type="compositionally biased region" description="Polar residues" evidence="1">
    <location>
        <begin position="237"/>
        <end position="250"/>
    </location>
</feature>
<organism evidence="3 4">
    <name type="scientific">Paraflavisolibacter caeni</name>
    <dbReference type="NCBI Taxonomy" id="2982496"/>
    <lineage>
        <taxon>Bacteria</taxon>
        <taxon>Pseudomonadati</taxon>
        <taxon>Bacteroidota</taxon>
        <taxon>Chitinophagia</taxon>
        <taxon>Chitinophagales</taxon>
        <taxon>Chitinophagaceae</taxon>
        <taxon>Paraflavisolibacter</taxon>
    </lineage>
</organism>
<evidence type="ECO:0008006" key="5">
    <source>
        <dbReference type="Google" id="ProtNLM"/>
    </source>
</evidence>
<sequence>MKTMILSLLLTGCSLALWAQDKNLPKDSTARDTTTTVNPMNATDTSHATGITGTDTTAVQSNQGVQQNQDMNAQTQGTDTVSSMRSSGAYNAYGNVPPTIRNTFTSQFPNAGNATWEKDAATNMWHARYASSGRIVNVFMDERGNSYTMALPIIQSLVSENTISSAINKYGPTIYDVLQLKTGDSSYVYQVRLIENGQVRAVYMNEDGSDATYTYAVHTDSTGNMNNANWNNANAMDSTSNKSNMNNPSATDTMSTNQNTNMNNNSGNQTDSLNATDSSKGVQDMDKSNDSTNQSTNKDANQNTDQETNKSTDQGTKPDTDQSTDQKSKPAY</sequence>
<reference evidence="3" key="2">
    <citation type="submission" date="2023-04" db="EMBL/GenBank/DDBJ databases">
        <title>Paracnuella aquatica gen. nov., sp. nov., a member of the family Chitinophagaceae isolated from a hot spring.</title>
        <authorList>
            <person name="Wang C."/>
        </authorList>
    </citation>
    <scope>NUCLEOTIDE SEQUENCE</scope>
    <source>
        <strain evidence="3">LB-8</strain>
    </source>
</reference>
<dbReference type="EMBL" id="JAOTIF010000027">
    <property type="protein sequence ID" value="MCU7552028.1"/>
    <property type="molecule type" value="Genomic_DNA"/>
</dbReference>
<feature type="region of interest" description="Disordered" evidence="1">
    <location>
        <begin position="226"/>
        <end position="332"/>
    </location>
</feature>
<feature type="compositionally biased region" description="Polar residues" evidence="1">
    <location>
        <begin position="31"/>
        <end position="48"/>
    </location>
</feature>
<comment type="caution">
    <text evidence="3">The sequence shown here is derived from an EMBL/GenBank/DDBJ whole genome shotgun (WGS) entry which is preliminary data.</text>
</comment>
<keyword evidence="2" id="KW-0732">Signal</keyword>
<protein>
    <recommendedName>
        <fullName evidence="5">PepSY domain-containing protein</fullName>
    </recommendedName>
</protein>
<name>A0A9X2XPR9_9BACT</name>
<feature type="chain" id="PRO_5040772014" description="PepSY domain-containing protein" evidence="2">
    <location>
        <begin position="20"/>
        <end position="332"/>
    </location>
</feature>
<dbReference type="Gene3D" id="3.10.450.360">
    <property type="match status" value="1"/>
</dbReference>
<feature type="region of interest" description="Disordered" evidence="1">
    <location>
        <begin position="25"/>
        <end position="48"/>
    </location>
</feature>
<keyword evidence="4" id="KW-1185">Reference proteome</keyword>
<dbReference type="RefSeq" id="WP_279299465.1">
    <property type="nucleotide sequence ID" value="NZ_JAOTIF010000027.1"/>
</dbReference>
<feature type="compositionally biased region" description="Low complexity" evidence="1">
    <location>
        <begin position="251"/>
        <end position="271"/>
    </location>
</feature>
<evidence type="ECO:0000313" key="3">
    <source>
        <dbReference type="EMBL" id="MCU7552028.1"/>
    </source>
</evidence>
<feature type="compositionally biased region" description="Polar residues" evidence="1">
    <location>
        <begin position="290"/>
        <end position="315"/>
    </location>
</feature>
<feature type="compositionally biased region" description="Low complexity" evidence="1">
    <location>
        <begin position="226"/>
        <end position="236"/>
    </location>
</feature>
<reference evidence="3" key="1">
    <citation type="submission" date="2022-09" db="EMBL/GenBank/DDBJ databases">
        <authorList>
            <person name="Yuan C."/>
            <person name="Ke Z."/>
        </authorList>
    </citation>
    <scope>NUCLEOTIDE SEQUENCE</scope>
    <source>
        <strain evidence="3">LB-8</strain>
    </source>
</reference>
<feature type="signal peptide" evidence="2">
    <location>
        <begin position="1"/>
        <end position="19"/>
    </location>
</feature>
<feature type="compositionally biased region" description="Basic and acidic residues" evidence="1">
    <location>
        <begin position="316"/>
        <end position="332"/>
    </location>
</feature>